<evidence type="ECO:0000256" key="4">
    <source>
        <dbReference type="ARBA" id="ARBA00038388"/>
    </source>
</evidence>
<evidence type="ECO:0000256" key="1">
    <source>
        <dbReference type="ARBA" id="ARBA00022448"/>
    </source>
</evidence>
<comment type="similarity">
    <text evidence="4">Belongs to the ABC transporter superfamily. Macrolide exporter (TC 3.A.1.122) family.</text>
</comment>
<dbReference type="InterPro" id="IPR027417">
    <property type="entry name" value="P-loop_NTPase"/>
</dbReference>
<dbReference type="OrthoDB" id="9801477at2"/>
<dbReference type="GO" id="GO:0005524">
    <property type="term" value="F:ATP binding"/>
    <property type="evidence" value="ECO:0007669"/>
    <property type="project" value="UniProtKB-KW"/>
</dbReference>
<accession>A0A4R3IC15</accession>
<evidence type="ECO:0000313" key="7">
    <source>
        <dbReference type="Proteomes" id="UP000295793"/>
    </source>
</evidence>
<keyword evidence="1" id="KW-0813">Transport</keyword>
<comment type="caution">
    <text evidence="6">The sequence shown here is derived from an EMBL/GenBank/DDBJ whole genome shotgun (WGS) entry which is preliminary data.</text>
</comment>
<reference evidence="6 7" key="1">
    <citation type="submission" date="2019-03" db="EMBL/GenBank/DDBJ databases">
        <title>Genomic Encyclopedia of Archaeal and Bacterial Type Strains, Phase II (KMG-II): from individual species to whole genera.</title>
        <authorList>
            <person name="Goeker M."/>
        </authorList>
    </citation>
    <scope>NUCLEOTIDE SEQUENCE [LARGE SCALE GENOMIC DNA]</scope>
    <source>
        <strain evidence="6 7">DSM 15388</strain>
    </source>
</reference>
<dbReference type="PROSITE" id="PS00211">
    <property type="entry name" value="ABC_TRANSPORTER_1"/>
    <property type="match status" value="1"/>
</dbReference>
<dbReference type="AlphaFoldDB" id="A0A4R3IC15"/>
<dbReference type="Gene3D" id="3.40.50.300">
    <property type="entry name" value="P-loop containing nucleotide triphosphate hydrolases"/>
    <property type="match status" value="1"/>
</dbReference>
<gene>
    <name evidence="6" type="ORF">BCF53_104162</name>
</gene>
<evidence type="ECO:0000256" key="3">
    <source>
        <dbReference type="ARBA" id="ARBA00022840"/>
    </source>
</evidence>
<sequence>MNSPVIIQTVDLKQVVSNREEPIVILDGINLSIQKGETVAIVGVSGSGKSTLLGMLAGLDYPSSGQVLMAGEDITGLDEEARSELRGEKVGFVFQNFQLLPGLTALENVMLPMEVRGDRAAKEKASQWLEKVGLAKRASHLPQQLSGGEQQRVAVARAFAGEADILFADEPTGNLDTKTGEHIANLLFELNEQQGTTLILVTHDNKLASLCQRQLRMESGRLSEVSA</sequence>
<dbReference type="EMBL" id="SLZR01000004">
    <property type="protein sequence ID" value="TCS42058.1"/>
    <property type="molecule type" value="Genomic_DNA"/>
</dbReference>
<evidence type="ECO:0000313" key="6">
    <source>
        <dbReference type="EMBL" id="TCS42058.1"/>
    </source>
</evidence>
<dbReference type="InterPro" id="IPR003593">
    <property type="entry name" value="AAA+_ATPase"/>
</dbReference>
<dbReference type="InterPro" id="IPR017911">
    <property type="entry name" value="MacB-like_ATP-bd"/>
</dbReference>
<dbReference type="InterPro" id="IPR017871">
    <property type="entry name" value="ABC_transporter-like_CS"/>
</dbReference>
<protein>
    <submittedName>
        <fullName evidence="6">Putative ABC transport system ATP-binding protein</fullName>
    </submittedName>
</protein>
<proteinExistence type="inferred from homology"/>
<dbReference type="SUPFAM" id="SSF52540">
    <property type="entry name" value="P-loop containing nucleoside triphosphate hydrolases"/>
    <property type="match status" value="1"/>
</dbReference>
<dbReference type="GO" id="GO:1902495">
    <property type="term" value="C:transmembrane transporter complex"/>
    <property type="evidence" value="ECO:0007669"/>
    <property type="project" value="UniProtKB-ARBA"/>
</dbReference>
<dbReference type="PANTHER" id="PTHR42798:SF2">
    <property type="entry name" value="ABC TRANSPORTER ATP-BINDING PROTEIN MG467-RELATED"/>
    <property type="match status" value="1"/>
</dbReference>
<keyword evidence="2" id="KW-0547">Nucleotide-binding</keyword>
<dbReference type="Proteomes" id="UP000295793">
    <property type="component" value="Unassembled WGS sequence"/>
</dbReference>
<dbReference type="CDD" id="cd03255">
    <property type="entry name" value="ABC_MJ0796_LolCDE_FtsE"/>
    <property type="match status" value="1"/>
</dbReference>
<evidence type="ECO:0000256" key="2">
    <source>
        <dbReference type="ARBA" id="ARBA00022741"/>
    </source>
</evidence>
<dbReference type="GO" id="GO:0022857">
    <property type="term" value="F:transmembrane transporter activity"/>
    <property type="evidence" value="ECO:0007669"/>
    <property type="project" value="UniProtKB-ARBA"/>
</dbReference>
<dbReference type="PANTHER" id="PTHR42798">
    <property type="entry name" value="LIPOPROTEIN-RELEASING SYSTEM ATP-BINDING PROTEIN LOLD"/>
    <property type="match status" value="1"/>
</dbReference>
<dbReference type="RefSeq" id="WP_132700847.1">
    <property type="nucleotide sequence ID" value="NZ_SLZR01000004.1"/>
</dbReference>
<keyword evidence="7" id="KW-1185">Reference proteome</keyword>
<keyword evidence="3 6" id="KW-0067">ATP-binding</keyword>
<dbReference type="FunFam" id="3.40.50.300:FF:000032">
    <property type="entry name" value="Export ABC transporter ATP-binding protein"/>
    <property type="match status" value="1"/>
</dbReference>
<name>A0A4R3IC15_9GAMM</name>
<evidence type="ECO:0000259" key="5">
    <source>
        <dbReference type="PROSITE" id="PS50893"/>
    </source>
</evidence>
<dbReference type="PROSITE" id="PS50893">
    <property type="entry name" value="ABC_TRANSPORTER_2"/>
    <property type="match status" value="1"/>
</dbReference>
<organism evidence="6 7">
    <name type="scientific">Reinekea marinisedimentorum</name>
    <dbReference type="NCBI Taxonomy" id="230495"/>
    <lineage>
        <taxon>Bacteria</taxon>
        <taxon>Pseudomonadati</taxon>
        <taxon>Pseudomonadota</taxon>
        <taxon>Gammaproteobacteria</taxon>
        <taxon>Oceanospirillales</taxon>
        <taxon>Saccharospirillaceae</taxon>
        <taxon>Reinekea</taxon>
    </lineage>
</organism>
<feature type="domain" description="ABC transporter" evidence="5">
    <location>
        <begin position="7"/>
        <end position="227"/>
    </location>
</feature>
<dbReference type="GO" id="GO:0016887">
    <property type="term" value="F:ATP hydrolysis activity"/>
    <property type="evidence" value="ECO:0007669"/>
    <property type="project" value="InterPro"/>
</dbReference>
<dbReference type="InterPro" id="IPR003439">
    <property type="entry name" value="ABC_transporter-like_ATP-bd"/>
</dbReference>
<dbReference type="Pfam" id="PF00005">
    <property type="entry name" value="ABC_tran"/>
    <property type="match status" value="1"/>
</dbReference>
<dbReference type="SMART" id="SM00382">
    <property type="entry name" value="AAA"/>
    <property type="match status" value="1"/>
</dbReference>